<dbReference type="EMBL" id="JAAARO010000008">
    <property type="protein sequence ID" value="KAF5744256.1"/>
    <property type="molecule type" value="Genomic_DNA"/>
</dbReference>
<evidence type="ECO:0000313" key="5">
    <source>
        <dbReference type="Proteomes" id="UP000593562"/>
    </source>
</evidence>
<keyword evidence="5" id="KW-1185">Reference proteome</keyword>
<evidence type="ECO:0000313" key="4">
    <source>
        <dbReference type="EMBL" id="KAF5744256.1"/>
    </source>
</evidence>
<comment type="similarity">
    <text evidence="1">Belongs to the mTERF family.</text>
</comment>
<evidence type="ECO:0000256" key="2">
    <source>
        <dbReference type="ARBA" id="ARBA00022472"/>
    </source>
</evidence>
<organism evidence="4 5">
    <name type="scientific">Tripterygium wilfordii</name>
    <name type="common">Thunder God vine</name>
    <dbReference type="NCBI Taxonomy" id="458696"/>
    <lineage>
        <taxon>Eukaryota</taxon>
        <taxon>Viridiplantae</taxon>
        <taxon>Streptophyta</taxon>
        <taxon>Embryophyta</taxon>
        <taxon>Tracheophyta</taxon>
        <taxon>Spermatophyta</taxon>
        <taxon>Magnoliopsida</taxon>
        <taxon>eudicotyledons</taxon>
        <taxon>Gunneridae</taxon>
        <taxon>Pentapetalae</taxon>
        <taxon>rosids</taxon>
        <taxon>fabids</taxon>
        <taxon>Celastrales</taxon>
        <taxon>Celastraceae</taxon>
        <taxon>Tripterygium</taxon>
    </lineage>
</organism>
<keyword evidence="2" id="KW-0805">Transcription regulation</keyword>
<dbReference type="GO" id="GO:0003676">
    <property type="term" value="F:nucleic acid binding"/>
    <property type="evidence" value="ECO:0007669"/>
    <property type="project" value="InterPro"/>
</dbReference>
<sequence length="115" mass="13310">MDYSKENITRKMDFFVNKFGWPPATVSKAPVVLSYSTEKRIIPRCSVIKILLNEGLLMENPPLSTSLTSSDKRFRDRFVVAYQEHVPQLLDIFQGKVKLSELDFKSEGISWVQHF</sequence>
<dbReference type="PANTHER" id="PTHR13068:SF133">
    <property type="entry name" value="MITOCHONDRIAL TRANSCRIPTION TERMINATION FACTOR FAMILY PROTEIN"/>
    <property type="match status" value="1"/>
</dbReference>
<protein>
    <recommendedName>
        <fullName evidence="6">Mitochondrial transcription termination factor family protein</fullName>
    </recommendedName>
</protein>
<dbReference type="InParanoid" id="A0A7J7DDV3"/>
<dbReference type="Proteomes" id="UP000593562">
    <property type="component" value="Unassembled WGS sequence"/>
</dbReference>
<dbReference type="PANTHER" id="PTHR13068">
    <property type="entry name" value="CGI-12 PROTEIN-RELATED"/>
    <property type="match status" value="1"/>
</dbReference>
<evidence type="ECO:0000256" key="1">
    <source>
        <dbReference type="ARBA" id="ARBA00007692"/>
    </source>
</evidence>
<evidence type="ECO:0008006" key="6">
    <source>
        <dbReference type="Google" id="ProtNLM"/>
    </source>
</evidence>
<dbReference type="AlphaFoldDB" id="A0A7J7DDV3"/>
<proteinExistence type="inferred from homology"/>
<dbReference type="InterPro" id="IPR038538">
    <property type="entry name" value="MTERF_sf"/>
</dbReference>
<dbReference type="Pfam" id="PF02536">
    <property type="entry name" value="mTERF"/>
    <property type="match status" value="1"/>
</dbReference>
<dbReference type="InterPro" id="IPR003690">
    <property type="entry name" value="MTERF"/>
</dbReference>
<keyword evidence="3" id="KW-0809">Transit peptide</keyword>
<accession>A0A7J7DDV3</accession>
<comment type="caution">
    <text evidence="4">The sequence shown here is derived from an EMBL/GenBank/DDBJ whole genome shotgun (WGS) entry which is preliminary data.</text>
</comment>
<dbReference type="GO" id="GO:0006353">
    <property type="term" value="P:DNA-templated transcription termination"/>
    <property type="evidence" value="ECO:0007669"/>
    <property type="project" value="UniProtKB-KW"/>
</dbReference>
<reference evidence="4 5" key="1">
    <citation type="journal article" date="2020" name="Nat. Commun.">
        <title>Genome of Tripterygium wilfordii and identification of cytochrome P450 involved in triptolide biosynthesis.</title>
        <authorList>
            <person name="Tu L."/>
            <person name="Su P."/>
            <person name="Zhang Z."/>
            <person name="Gao L."/>
            <person name="Wang J."/>
            <person name="Hu T."/>
            <person name="Zhou J."/>
            <person name="Zhang Y."/>
            <person name="Zhao Y."/>
            <person name="Liu Y."/>
            <person name="Song Y."/>
            <person name="Tong Y."/>
            <person name="Lu Y."/>
            <person name="Yang J."/>
            <person name="Xu C."/>
            <person name="Jia M."/>
            <person name="Peters R.J."/>
            <person name="Huang L."/>
            <person name="Gao W."/>
        </authorList>
    </citation>
    <scope>NUCLEOTIDE SEQUENCE [LARGE SCALE GENOMIC DNA]</scope>
    <source>
        <strain evidence="5">cv. XIE 37</strain>
        <tissue evidence="4">Leaf</tissue>
    </source>
</reference>
<keyword evidence="2" id="KW-0804">Transcription</keyword>
<evidence type="ECO:0000256" key="3">
    <source>
        <dbReference type="ARBA" id="ARBA00022946"/>
    </source>
</evidence>
<gene>
    <name evidence="4" type="ORF">HS088_TW08G00856</name>
</gene>
<keyword evidence="2" id="KW-0806">Transcription termination</keyword>
<dbReference type="Gene3D" id="1.25.70.10">
    <property type="entry name" value="Transcription termination factor 3, mitochondrial"/>
    <property type="match status" value="1"/>
</dbReference>
<name>A0A7J7DDV3_TRIWF</name>